<keyword evidence="1" id="KW-0812">Transmembrane</keyword>
<dbReference type="EMBL" id="JAJNEC010000003">
    <property type="protein sequence ID" value="MCD2421373.1"/>
    <property type="molecule type" value="Genomic_DNA"/>
</dbReference>
<keyword evidence="1" id="KW-0472">Membrane</keyword>
<dbReference type="SUPFAM" id="SSF48317">
    <property type="entry name" value="Acid phosphatase/Vanadium-dependent haloperoxidase"/>
    <property type="match status" value="1"/>
</dbReference>
<feature type="transmembrane region" description="Helical" evidence="1">
    <location>
        <begin position="181"/>
        <end position="199"/>
    </location>
</feature>
<evidence type="ECO:0000256" key="2">
    <source>
        <dbReference type="SAM" id="SignalP"/>
    </source>
</evidence>
<proteinExistence type="predicted"/>
<dbReference type="Pfam" id="PF01569">
    <property type="entry name" value="PAP2"/>
    <property type="match status" value="1"/>
</dbReference>
<feature type="transmembrane region" description="Helical" evidence="1">
    <location>
        <begin position="205"/>
        <end position="227"/>
    </location>
</feature>
<keyword evidence="5" id="KW-1185">Reference proteome</keyword>
<dbReference type="RefSeq" id="WP_231002279.1">
    <property type="nucleotide sequence ID" value="NZ_JAJNEC010000003.1"/>
</dbReference>
<feature type="chain" id="PRO_5047253070" evidence="2">
    <location>
        <begin position="25"/>
        <end position="261"/>
    </location>
</feature>
<keyword evidence="1" id="KW-1133">Transmembrane helix</keyword>
<sequence length="261" mass="28012">MNCFHFKTHFYCLLLLGMPCINHAQSTDSILTTHRISKKQALPSPKITGRSYILPAALVTYGTVATIIRENKPAPAVVVPGTASKTISPLLEPENYTALAPAAAVVGLQAIGIKGVHKPTDQALLFTLSAGFSAAFVYPLKNNTGVVRPDKSDTHAFPSGHTALAFAAAEFLRREYGYRSAWYTIAGYAAATATAALRVAKDKHWLTDVSAGAGIGIASTTTVYWLYNRLKKRERPGKAKACIFAPAVSGNHYALQLIKPL</sequence>
<evidence type="ECO:0000313" key="4">
    <source>
        <dbReference type="EMBL" id="MCD2421373.1"/>
    </source>
</evidence>
<name>A0ABS8PMA2_9BACT</name>
<dbReference type="SMART" id="SM00014">
    <property type="entry name" value="acidPPc"/>
    <property type="match status" value="1"/>
</dbReference>
<dbReference type="Gene3D" id="1.20.144.10">
    <property type="entry name" value="Phosphatidic acid phosphatase type 2/haloperoxidase"/>
    <property type="match status" value="1"/>
</dbReference>
<gene>
    <name evidence="4" type="ORF">LQ567_01270</name>
</gene>
<feature type="signal peptide" evidence="2">
    <location>
        <begin position="1"/>
        <end position="24"/>
    </location>
</feature>
<feature type="domain" description="Phosphatidic acid phosphatase type 2/haloperoxidase" evidence="3">
    <location>
        <begin position="123"/>
        <end position="224"/>
    </location>
</feature>
<organism evidence="4 5">
    <name type="scientific">Niabella pedocola</name>
    <dbReference type="NCBI Taxonomy" id="1752077"/>
    <lineage>
        <taxon>Bacteria</taxon>
        <taxon>Pseudomonadati</taxon>
        <taxon>Bacteroidota</taxon>
        <taxon>Chitinophagia</taxon>
        <taxon>Chitinophagales</taxon>
        <taxon>Chitinophagaceae</taxon>
        <taxon>Niabella</taxon>
    </lineage>
</organism>
<evidence type="ECO:0000259" key="3">
    <source>
        <dbReference type="SMART" id="SM00014"/>
    </source>
</evidence>
<dbReference type="Proteomes" id="UP001199816">
    <property type="component" value="Unassembled WGS sequence"/>
</dbReference>
<protein>
    <submittedName>
        <fullName evidence="4">Phosphatase PAP2 family protein</fullName>
    </submittedName>
</protein>
<evidence type="ECO:0000313" key="5">
    <source>
        <dbReference type="Proteomes" id="UP001199816"/>
    </source>
</evidence>
<comment type="caution">
    <text evidence="4">The sequence shown here is derived from an EMBL/GenBank/DDBJ whole genome shotgun (WGS) entry which is preliminary data.</text>
</comment>
<evidence type="ECO:0000256" key="1">
    <source>
        <dbReference type="SAM" id="Phobius"/>
    </source>
</evidence>
<accession>A0ABS8PMA2</accession>
<reference evidence="4 5" key="1">
    <citation type="submission" date="2021-11" db="EMBL/GenBank/DDBJ databases">
        <title>Genomic of Niabella pedocola.</title>
        <authorList>
            <person name="Wu T."/>
        </authorList>
    </citation>
    <scope>NUCLEOTIDE SEQUENCE [LARGE SCALE GENOMIC DNA]</scope>
    <source>
        <strain evidence="4 5">JCM 31011</strain>
    </source>
</reference>
<dbReference type="InterPro" id="IPR036938">
    <property type="entry name" value="PAP2/HPO_sf"/>
</dbReference>
<dbReference type="InterPro" id="IPR000326">
    <property type="entry name" value="PAP2/HPO"/>
</dbReference>
<keyword evidence="2" id="KW-0732">Signal</keyword>